<dbReference type="SMART" id="SM00862">
    <property type="entry name" value="Trans_reg_C"/>
    <property type="match status" value="1"/>
</dbReference>
<dbReference type="PROSITE" id="PS50110">
    <property type="entry name" value="RESPONSE_REGULATORY"/>
    <property type="match status" value="1"/>
</dbReference>
<dbReference type="GO" id="GO:0032993">
    <property type="term" value="C:protein-DNA complex"/>
    <property type="evidence" value="ECO:0007669"/>
    <property type="project" value="TreeGrafter"/>
</dbReference>
<reference evidence="10 11" key="1">
    <citation type="submission" date="2016-10" db="EMBL/GenBank/DDBJ databases">
        <authorList>
            <person name="de Groot N.N."/>
        </authorList>
    </citation>
    <scope>NUCLEOTIDE SEQUENCE [LARGE SCALE GENOMIC DNA]</scope>
    <source>
        <strain evidence="10 11">YAD2003</strain>
    </source>
</reference>
<evidence type="ECO:0000313" key="11">
    <source>
        <dbReference type="Proteomes" id="UP000183190"/>
    </source>
</evidence>
<evidence type="ECO:0000256" key="7">
    <source>
        <dbReference type="PROSITE-ProRule" id="PRU01091"/>
    </source>
</evidence>
<dbReference type="OrthoDB" id="9779174at2"/>
<proteinExistence type="predicted"/>
<protein>
    <recommendedName>
        <fullName evidence="1">Stage 0 sporulation protein A homolog</fullName>
    </recommendedName>
</protein>
<accession>A0A1H6L8U3</accession>
<sequence>MNTILLVEDDETLNSNISLALRSEGYTVIAVSTTAAAELHAPEADLIILDVMLPDGSGVDLCKRLRKKIQTPVIFLTSCDDEADIVRGLDSGGDDYITKPFRLRELFSRIRANLRRVPDVPEMELTAVEQKLLSYLMLNREQYLTREQILEYLWDSKGIFVNDNTLSVNISRLREKLSKTTGSGRIVTKRGMGYKWTEQTDL</sequence>
<keyword evidence="4" id="KW-0804">Transcription</keyword>
<evidence type="ECO:0000256" key="4">
    <source>
        <dbReference type="ARBA" id="ARBA00023163"/>
    </source>
</evidence>
<dbReference type="Gene3D" id="3.40.50.2300">
    <property type="match status" value="1"/>
</dbReference>
<evidence type="ECO:0000259" key="9">
    <source>
        <dbReference type="PROSITE" id="PS51755"/>
    </source>
</evidence>
<feature type="domain" description="Response regulatory" evidence="8">
    <location>
        <begin position="3"/>
        <end position="114"/>
    </location>
</feature>
<dbReference type="GO" id="GO:0006355">
    <property type="term" value="P:regulation of DNA-templated transcription"/>
    <property type="evidence" value="ECO:0007669"/>
    <property type="project" value="InterPro"/>
</dbReference>
<gene>
    <name evidence="10" type="ORF">SAMN02910265_03008</name>
</gene>
<dbReference type="InterPro" id="IPR039420">
    <property type="entry name" value="WalR-like"/>
</dbReference>
<dbReference type="EMBL" id="FNWV01000017">
    <property type="protein sequence ID" value="SEH84638.1"/>
    <property type="molecule type" value="Genomic_DNA"/>
</dbReference>
<evidence type="ECO:0000256" key="3">
    <source>
        <dbReference type="ARBA" id="ARBA00023125"/>
    </source>
</evidence>
<dbReference type="PANTHER" id="PTHR48111:SF73">
    <property type="entry name" value="ALKALINE PHOSPHATASE SYNTHESIS TRANSCRIPTIONAL REGULATORY PROTEIN PHOP"/>
    <property type="match status" value="1"/>
</dbReference>
<comment type="function">
    <text evidence="5">May play the central regulatory role in sporulation. It may be an element of the effector pathway responsible for the activation of sporulation genes in response to nutritional stress. Spo0A may act in concert with spo0H (a sigma factor) to control the expression of some genes that are critical to the sporulation process.</text>
</comment>
<dbReference type="AlphaFoldDB" id="A0A1H6L8U3"/>
<dbReference type="PANTHER" id="PTHR48111">
    <property type="entry name" value="REGULATOR OF RPOS"/>
    <property type="match status" value="1"/>
</dbReference>
<dbReference type="InterPro" id="IPR001867">
    <property type="entry name" value="OmpR/PhoB-type_DNA-bd"/>
</dbReference>
<dbReference type="InterPro" id="IPR001789">
    <property type="entry name" value="Sig_transdc_resp-reg_receiver"/>
</dbReference>
<feature type="modified residue" description="4-aspartylphosphate" evidence="6">
    <location>
        <position position="50"/>
    </location>
</feature>
<keyword evidence="3 7" id="KW-0238">DNA-binding</keyword>
<dbReference type="SMART" id="SM00448">
    <property type="entry name" value="REC"/>
    <property type="match status" value="1"/>
</dbReference>
<organism evidence="10 11">
    <name type="scientific">Ruminococcus flavefaciens</name>
    <dbReference type="NCBI Taxonomy" id="1265"/>
    <lineage>
        <taxon>Bacteria</taxon>
        <taxon>Bacillati</taxon>
        <taxon>Bacillota</taxon>
        <taxon>Clostridia</taxon>
        <taxon>Eubacteriales</taxon>
        <taxon>Oscillospiraceae</taxon>
        <taxon>Ruminococcus</taxon>
    </lineage>
</organism>
<name>A0A1H6L8U3_RUMFL</name>
<dbReference type="Proteomes" id="UP000183190">
    <property type="component" value="Unassembled WGS sequence"/>
</dbReference>
<dbReference type="InterPro" id="IPR011006">
    <property type="entry name" value="CheY-like_superfamily"/>
</dbReference>
<evidence type="ECO:0000256" key="5">
    <source>
        <dbReference type="ARBA" id="ARBA00024867"/>
    </source>
</evidence>
<dbReference type="Pfam" id="PF00072">
    <property type="entry name" value="Response_reg"/>
    <property type="match status" value="1"/>
</dbReference>
<dbReference type="PROSITE" id="PS51755">
    <property type="entry name" value="OMPR_PHOB"/>
    <property type="match status" value="1"/>
</dbReference>
<dbReference type="GO" id="GO:0000156">
    <property type="term" value="F:phosphorelay response regulator activity"/>
    <property type="evidence" value="ECO:0007669"/>
    <property type="project" value="TreeGrafter"/>
</dbReference>
<dbReference type="GO" id="GO:0005829">
    <property type="term" value="C:cytosol"/>
    <property type="evidence" value="ECO:0007669"/>
    <property type="project" value="TreeGrafter"/>
</dbReference>
<dbReference type="RefSeq" id="WP_074718847.1">
    <property type="nucleotide sequence ID" value="NZ_FNWV01000017.1"/>
</dbReference>
<evidence type="ECO:0000313" key="10">
    <source>
        <dbReference type="EMBL" id="SEH84638.1"/>
    </source>
</evidence>
<dbReference type="CDD" id="cd00383">
    <property type="entry name" value="trans_reg_C"/>
    <property type="match status" value="1"/>
</dbReference>
<evidence type="ECO:0000259" key="8">
    <source>
        <dbReference type="PROSITE" id="PS50110"/>
    </source>
</evidence>
<feature type="DNA-binding region" description="OmpR/PhoB-type" evidence="7">
    <location>
        <begin position="98"/>
        <end position="198"/>
    </location>
</feature>
<keyword evidence="2" id="KW-0805">Transcription regulation</keyword>
<dbReference type="Gene3D" id="6.10.250.690">
    <property type="match status" value="1"/>
</dbReference>
<keyword evidence="6" id="KW-0597">Phosphoprotein</keyword>
<dbReference type="Gene3D" id="1.10.10.10">
    <property type="entry name" value="Winged helix-like DNA-binding domain superfamily/Winged helix DNA-binding domain"/>
    <property type="match status" value="1"/>
</dbReference>
<dbReference type="GO" id="GO:0000976">
    <property type="term" value="F:transcription cis-regulatory region binding"/>
    <property type="evidence" value="ECO:0007669"/>
    <property type="project" value="TreeGrafter"/>
</dbReference>
<evidence type="ECO:0000256" key="6">
    <source>
        <dbReference type="PROSITE-ProRule" id="PRU00169"/>
    </source>
</evidence>
<dbReference type="Pfam" id="PF00486">
    <property type="entry name" value="Trans_reg_C"/>
    <property type="match status" value="1"/>
</dbReference>
<feature type="domain" description="OmpR/PhoB-type" evidence="9">
    <location>
        <begin position="98"/>
        <end position="198"/>
    </location>
</feature>
<evidence type="ECO:0000256" key="2">
    <source>
        <dbReference type="ARBA" id="ARBA00023015"/>
    </source>
</evidence>
<dbReference type="SUPFAM" id="SSF52172">
    <property type="entry name" value="CheY-like"/>
    <property type="match status" value="1"/>
</dbReference>
<evidence type="ECO:0000256" key="1">
    <source>
        <dbReference type="ARBA" id="ARBA00018672"/>
    </source>
</evidence>
<dbReference type="InterPro" id="IPR016032">
    <property type="entry name" value="Sig_transdc_resp-reg_C-effctor"/>
</dbReference>
<dbReference type="InterPro" id="IPR036388">
    <property type="entry name" value="WH-like_DNA-bd_sf"/>
</dbReference>
<dbReference type="SUPFAM" id="SSF46894">
    <property type="entry name" value="C-terminal effector domain of the bipartite response regulators"/>
    <property type="match status" value="1"/>
</dbReference>